<comment type="caution">
    <text evidence="2">The sequence shown here is derived from an EMBL/GenBank/DDBJ whole genome shotgun (WGS) entry which is preliminary data.</text>
</comment>
<dbReference type="RefSeq" id="WP_309852760.1">
    <property type="nucleotide sequence ID" value="NZ_JAVDQJ010000003.1"/>
</dbReference>
<dbReference type="InterPro" id="IPR043128">
    <property type="entry name" value="Rev_trsase/Diguanyl_cyclase"/>
</dbReference>
<dbReference type="Pfam" id="PF00990">
    <property type="entry name" value="GGDEF"/>
    <property type="match status" value="1"/>
</dbReference>
<organism evidence="2 3">
    <name type="scientific">Deinococcus soli</name>
    <name type="common">ex Cha et al. 2016</name>
    <dbReference type="NCBI Taxonomy" id="1309411"/>
    <lineage>
        <taxon>Bacteria</taxon>
        <taxon>Thermotogati</taxon>
        <taxon>Deinococcota</taxon>
        <taxon>Deinococci</taxon>
        <taxon>Deinococcales</taxon>
        <taxon>Deinococcaceae</taxon>
        <taxon>Deinococcus</taxon>
    </lineage>
</organism>
<dbReference type="InterPro" id="IPR029787">
    <property type="entry name" value="Nucleotide_cyclase"/>
</dbReference>
<dbReference type="EMBL" id="JAVDQK010000003">
    <property type="protein sequence ID" value="MDR6218074.1"/>
    <property type="molecule type" value="Genomic_DNA"/>
</dbReference>
<protein>
    <submittedName>
        <fullName evidence="2">Diguanylate cyclase (GGDEF)-like protein</fullName>
    </submittedName>
</protein>
<proteinExistence type="predicted"/>
<evidence type="ECO:0000313" key="3">
    <source>
        <dbReference type="Proteomes" id="UP001185331"/>
    </source>
</evidence>
<dbReference type="GO" id="GO:0052621">
    <property type="term" value="F:diguanylate cyclase activity"/>
    <property type="evidence" value="ECO:0007669"/>
    <property type="project" value="TreeGrafter"/>
</dbReference>
<dbReference type="Proteomes" id="UP001185331">
    <property type="component" value="Unassembled WGS sequence"/>
</dbReference>
<dbReference type="SUPFAM" id="SSF55073">
    <property type="entry name" value="Nucleotide cyclase"/>
    <property type="match status" value="1"/>
</dbReference>
<sequence>MLTSDQYGQLLAAIAVITRQCHSPQDLLTSAEDQLARLVGQAVAMQVGPQDGDSPAVHCIAAAALDDQGQELLDLFTVQVRCLLGQARRCERLAAEALHDPLTGLLNRRAFERDLKAALVCSAPATLVVLDIRQFKRINDTFGHVMGDRVLQAVALILTACAPAGAHVYRLSGDEFALLGAMNAPEVAAFSAALRVHLRGVLWPDCCAALTLDLGAAVREARDSARGWLDRADQAMYANKRRAARLDDERDLHEG</sequence>
<dbReference type="SMART" id="SM00267">
    <property type="entry name" value="GGDEF"/>
    <property type="match status" value="1"/>
</dbReference>
<dbReference type="AlphaFoldDB" id="A0AAE4BME2"/>
<dbReference type="PANTHER" id="PTHR45138">
    <property type="entry name" value="REGULATORY COMPONENTS OF SENSORY TRANSDUCTION SYSTEM"/>
    <property type="match status" value="1"/>
</dbReference>
<evidence type="ECO:0000313" key="2">
    <source>
        <dbReference type="EMBL" id="MDR6218074.1"/>
    </source>
</evidence>
<dbReference type="PANTHER" id="PTHR45138:SF24">
    <property type="entry name" value="DIGUANYLATE CYCLASE DGCC-RELATED"/>
    <property type="match status" value="1"/>
</dbReference>
<dbReference type="NCBIfam" id="TIGR00254">
    <property type="entry name" value="GGDEF"/>
    <property type="match status" value="1"/>
</dbReference>
<accession>A0AAE4BME2</accession>
<name>A0AAE4BME2_9DEIO</name>
<dbReference type="PROSITE" id="PS50887">
    <property type="entry name" value="GGDEF"/>
    <property type="match status" value="1"/>
</dbReference>
<reference evidence="2" key="1">
    <citation type="submission" date="2023-07" db="EMBL/GenBank/DDBJ databases">
        <title>Sorghum-associated microbial communities from plants grown in Nebraska, USA.</title>
        <authorList>
            <person name="Schachtman D."/>
        </authorList>
    </citation>
    <scope>NUCLEOTIDE SEQUENCE</scope>
    <source>
        <strain evidence="2">BE330</strain>
    </source>
</reference>
<dbReference type="GO" id="GO:1902201">
    <property type="term" value="P:negative regulation of bacterial-type flagellum-dependent cell motility"/>
    <property type="evidence" value="ECO:0007669"/>
    <property type="project" value="TreeGrafter"/>
</dbReference>
<dbReference type="GO" id="GO:0005886">
    <property type="term" value="C:plasma membrane"/>
    <property type="evidence" value="ECO:0007669"/>
    <property type="project" value="TreeGrafter"/>
</dbReference>
<gene>
    <name evidence="2" type="ORF">J2Y00_001635</name>
</gene>
<dbReference type="GO" id="GO:0043709">
    <property type="term" value="P:cell adhesion involved in single-species biofilm formation"/>
    <property type="evidence" value="ECO:0007669"/>
    <property type="project" value="TreeGrafter"/>
</dbReference>
<dbReference type="InterPro" id="IPR000160">
    <property type="entry name" value="GGDEF_dom"/>
</dbReference>
<dbReference type="Gene3D" id="3.30.70.270">
    <property type="match status" value="1"/>
</dbReference>
<feature type="domain" description="GGDEF" evidence="1">
    <location>
        <begin position="123"/>
        <end position="249"/>
    </location>
</feature>
<dbReference type="InterPro" id="IPR050469">
    <property type="entry name" value="Diguanylate_Cyclase"/>
</dbReference>
<evidence type="ECO:0000259" key="1">
    <source>
        <dbReference type="PROSITE" id="PS50887"/>
    </source>
</evidence>
<dbReference type="CDD" id="cd01949">
    <property type="entry name" value="GGDEF"/>
    <property type="match status" value="1"/>
</dbReference>